<dbReference type="InterPro" id="IPR036188">
    <property type="entry name" value="FAD/NAD-bd_sf"/>
</dbReference>
<dbReference type="Gene3D" id="3.50.50.60">
    <property type="entry name" value="FAD/NAD(P)-binding domain"/>
    <property type="match status" value="1"/>
</dbReference>
<keyword evidence="8" id="KW-1185">Reference proteome</keyword>
<gene>
    <name evidence="7" type="ORF">HOP40_21870</name>
</gene>
<organism evidence="7 8">
    <name type="scientific">Pseudonocardia broussonetiae</name>
    <dbReference type="NCBI Taxonomy" id="2736640"/>
    <lineage>
        <taxon>Bacteria</taxon>
        <taxon>Bacillati</taxon>
        <taxon>Actinomycetota</taxon>
        <taxon>Actinomycetes</taxon>
        <taxon>Pseudonocardiales</taxon>
        <taxon>Pseudonocardiaceae</taxon>
        <taxon>Pseudonocardia</taxon>
    </lineage>
</organism>
<dbReference type="PANTHER" id="PTHR13789">
    <property type="entry name" value="MONOOXYGENASE"/>
    <property type="match status" value="1"/>
</dbReference>
<evidence type="ECO:0000259" key="6">
    <source>
        <dbReference type="Pfam" id="PF01494"/>
    </source>
</evidence>
<dbReference type="GO" id="GO:0071949">
    <property type="term" value="F:FAD binding"/>
    <property type="evidence" value="ECO:0007669"/>
    <property type="project" value="InterPro"/>
</dbReference>
<accession>A0A6M6JJ87</accession>
<dbReference type="Proteomes" id="UP000505377">
    <property type="component" value="Chromosome"/>
</dbReference>
<evidence type="ECO:0000256" key="5">
    <source>
        <dbReference type="ARBA" id="ARBA00023033"/>
    </source>
</evidence>
<dbReference type="Pfam" id="PF01494">
    <property type="entry name" value="FAD_binding_3"/>
    <property type="match status" value="1"/>
</dbReference>
<proteinExistence type="predicted"/>
<evidence type="ECO:0000256" key="2">
    <source>
        <dbReference type="ARBA" id="ARBA00022630"/>
    </source>
</evidence>
<dbReference type="SUPFAM" id="SSF51905">
    <property type="entry name" value="FAD/NAD(P)-binding domain"/>
    <property type="match status" value="1"/>
</dbReference>
<reference evidence="7 8" key="1">
    <citation type="submission" date="2020-05" db="EMBL/GenBank/DDBJ databases">
        <authorList>
            <person name="Mo P."/>
        </authorList>
    </citation>
    <scope>NUCLEOTIDE SEQUENCE [LARGE SCALE GENOMIC DNA]</scope>
    <source>
        <strain evidence="7 8">Gen01</strain>
    </source>
</reference>
<dbReference type="InterPro" id="IPR002938">
    <property type="entry name" value="FAD-bd"/>
</dbReference>
<evidence type="ECO:0000313" key="7">
    <source>
        <dbReference type="EMBL" id="QJY48118.1"/>
    </source>
</evidence>
<sequence>MTTTHRPGEVLVLGGGIGGLATALSIARGGGTVRVLEQAPEFVEIGAGLQVGANATRVLGALGVLDAVEALAVHPQHGVLLDARTGQRLTALTLGDAFRRRYGYPYIVVHRSDLLAILLDACRAEPGVTLENDRAVVDVVNDPDGLTAVASCADGARYRADVVIGADGLRSRARRLLDTGEPVFSGYAAYRGTVPVDTVAGETSADDVLIWIGPGRHLVQYPVRRGELYNQVAVFDVGSDDPADGTPAVLRSRFADSCPAVLDALELLNLDRSWPMFDREPIPTWVAGRVALLGDAAHPMLQYLAQGAGQALEDADQLARALAAHRDDLPAALKAYEERRLARAGRCQRVARPWGRIWHTDDDVTAALRDRVLRGRAFDDYSEVDWLYADPYPDVPAATTAA</sequence>
<comment type="cofactor">
    <cofactor evidence="1">
        <name>FAD</name>
        <dbReference type="ChEBI" id="CHEBI:57692"/>
    </cofactor>
</comment>
<keyword evidence="4" id="KW-0560">Oxidoreductase</keyword>
<name>A0A6M6JJ87_9PSEU</name>
<dbReference type="PRINTS" id="PR00420">
    <property type="entry name" value="RNGMNOXGNASE"/>
</dbReference>
<evidence type="ECO:0000256" key="4">
    <source>
        <dbReference type="ARBA" id="ARBA00023002"/>
    </source>
</evidence>
<dbReference type="RefSeq" id="WP_172161491.1">
    <property type="nucleotide sequence ID" value="NZ_CP053564.1"/>
</dbReference>
<evidence type="ECO:0000313" key="8">
    <source>
        <dbReference type="Proteomes" id="UP000505377"/>
    </source>
</evidence>
<dbReference type="KEGG" id="pbro:HOP40_21870"/>
<evidence type="ECO:0000256" key="1">
    <source>
        <dbReference type="ARBA" id="ARBA00001974"/>
    </source>
</evidence>
<dbReference type="InterPro" id="IPR050493">
    <property type="entry name" value="FAD-dep_Monooxygenase_BioMet"/>
</dbReference>
<keyword evidence="2" id="KW-0285">Flavoprotein</keyword>
<dbReference type="GO" id="GO:0004497">
    <property type="term" value="F:monooxygenase activity"/>
    <property type="evidence" value="ECO:0007669"/>
    <property type="project" value="UniProtKB-KW"/>
</dbReference>
<dbReference type="AlphaFoldDB" id="A0A6M6JJ87"/>
<dbReference type="SUPFAM" id="SSF54373">
    <property type="entry name" value="FAD-linked reductases, C-terminal domain"/>
    <property type="match status" value="1"/>
</dbReference>
<dbReference type="EMBL" id="CP053564">
    <property type="protein sequence ID" value="QJY48118.1"/>
    <property type="molecule type" value="Genomic_DNA"/>
</dbReference>
<keyword evidence="5" id="KW-0503">Monooxygenase</keyword>
<evidence type="ECO:0000256" key="3">
    <source>
        <dbReference type="ARBA" id="ARBA00022827"/>
    </source>
</evidence>
<keyword evidence="3" id="KW-0274">FAD</keyword>
<protein>
    <submittedName>
        <fullName evidence="7">3-hydroxybenzoate 6-hydroxylase</fullName>
    </submittedName>
</protein>
<dbReference type="PANTHER" id="PTHR13789:SF318">
    <property type="entry name" value="GERANYLGERANYL DIPHOSPHATE REDUCTASE"/>
    <property type="match status" value="1"/>
</dbReference>
<feature type="domain" description="FAD-binding" evidence="6">
    <location>
        <begin position="9"/>
        <end position="346"/>
    </location>
</feature>